<sequence length="558" mass="62039">MPAPGPAALPSTKSKGPGSIGPPTDGAPSKDLTLHVCQRNAIVTKEFSLVNSRLKTAEREIETQQLTIIELQSQDEESKKECKEFALQLNATQSQTNHLQSLLSTYLKLQGVQTSNLGGASTVSELIVGNVEALSIEDSCKLTEIMNKSLATLYGVKKFSPKEHSQYPQVSKSHMEWPSQNKGRVKKLLHQFKWDKLYNSPVNQPMFNAWVDHLITKGPGLTGHLDLPSSILNQRVVSSQCSKRYLAIKQQVMQYYGKKKQQVVGIKQCREGLDAPEGSINRAELPTKDTVNIRPGDQVYDNPGYDGAPLGNPSLLQIPAQAGGVVDLPMLDRAPHNTKPAVLDSPAKDFNLRNNIWSRKNTKLGTHIRQQQHLLGDDAKFQASKYDTYKTIGAMSDDKHVDLVNKKGKTITTFILHAYDFLSQEMIDCCDAIDRVPDPTKALKKVIWQHGSFQSDLPPKAKIAGGLCTWMIKPEILAANPQWITEGYVYRSRPKWGKAEGKEQAMHKPKKLKFKANPDLQAVQQTQGVWLEAKQKYTNWMKSWAYGTKAGGSESCLS</sequence>
<dbReference type="Proteomes" id="UP000650582">
    <property type="component" value="Unassembled WGS sequence"/>
</dbReference>
<feature type="region of interest" description="Disordered" evidence="1">
    <location>
        <begin position="1"/>
        <end position="30"/>
    </location>
</feature>
<name>A0A8H7H164_9AGAM</name>
<gene>
    <name evidence="2" type="ORF">RHS04_08930</name>
</gene>
<evidence type="ECO:0000256" key="1">
    <source>
        <dbReference type="SAM" id="MobiDB-lite"/>
    </source>
</evidence>
<evidence type="ECO:0000313" key="2">
    <source>
        <dbReference type="EMBL" id="KAF8668991.1"/>
    </source>
</evidence>
<dbReference type="EMBL" id="JACYCC010000322">
    <property type="protein sequence ID" value="KAF8668991.1"/>
    <property type="molecule type" value="Genomic_DNA"/>
</dbReference>
<reference evidence="2" key="1">
    <citation type="submission" date="2020-09" db="EMBL/GenBank/DDBJ databases">
        <title>Comparative genome analyses of four rice-infecting Rhizoctonia solani isolates reveal extensive enrichment of homogalacturonan modification genes.</title>
        <authorList>
            <person name="Lee D.-Y."/>
            <person name="Jeon J."/>
            <person name="Kim K.-T."/>
            <person name="Cheong K."/>
            <person name="Song H."/>
            <person name="Choi G."/>
            <person name="Ko J."/>
            <person name="Opiyo S.O."/>
            <person name="Zuo S."/>
            <person name="Madhav S."/>
            <person name="Lee Y.-H."/>
            <person name="Wang G.-L."/>
        </authorList>
    </citation>
    <scope>NUCLEOTIDE SEQUENCE</scope>
    <source>
        <strain evidence="2">AG1-IA YN-7</strain>
    </source>
</reference>
<accession>A0A8H7H164</accession>
<proteinExistence type="predicted"/>
<protein>
    <submittedName>
        <fullName evidence="2">Uncharacterized protein</fullName>
    </submittedName>
</protein>
<evidence type="ECO:0000313" key="3">
    <source>
        <dbReference type="Proteomes" id="UP000650582"/>
    </source>
</evidence>
<dbReference type="AlphaFoldDB" id="A0A8H7H164"/>
<comment type="caution">
    <text evidence="2">The sequence shown here is derived from an EMBL/GenBank/DDBJ whole genome shotgun (WGS) entry which is preliminary data.</text>
</comment>
<organism evidence="2 3">
    <name type="scientific">Rhizoctonia solani</name>
    <dbReference type="NCBI Taxonomy" id="456999"/>
    <lineage>
        <taxon>Eukaryota</taxon>
        <taxon>Fungi</taxon>
        <taxon>Dikarya</taxon>
        <taxon>Basidiomycota</taxon>
        <taxon>Agaricomycotina</taxon>
        <taxon>Agaricomycetes</taxon>
        <taxon>Cantharellales</taxon>
        <taxon>Ceratobasidiaceae</taxon>
        <taxon>Rhizoctonia</taxon>
    </lineage>
</organism>